<name>B1KJS5_SHEWM</name>
<protein>
    <submittedName>
        <fullName evidence="1">Uncharacterized protein</fullName>
    </submittedName>
</protein>
<keyword evidence="2" id="KW-1185">Reference proteome</keyword>
<dbReference type="Proteomes" id="UP000002168">
    <property type="component" value="Chromosome"/>
</dbReference>
<reference evidence="1 2" key="1">
    <citation type="submission" date="2008-02" db="EMBL/GenBank/DDBJ databases">
        <title>Complete sequence of Shewanella woodyi ATCC 51908.</title>
        <authorList>
            <consortium name="US DOE Joint Genome Institute"/>
            <person name="Copeland A."/>
            <person name="Lucas S."/>
            <person name="Lapidus A."/>
            <person name="Glavina del Rio T."/>
            <person name="Dalin E."/>
            <person name="Tice H."/>
            <person name="Bruce D."/>
            <person name="Goodwin L."/>
            <person name="Pitluck S."/>
            <person name="Sims D."/>
            <person name="Brettin T."/>
            <person name="Detter J.C."/>
            <person name="Han C."/>
            <person name="Kuske C.R."/>
            <person name="Schmutz J."/>
            <person name="Larimer F."/>
            <person name="Land M."/>
            <person name="Hauser L."/>
            <person name="Kyrpides N."/>
            <person name="Lykidis A."/>
            <person name="Zhao J.-S."/>
            <person name="Richardson P."/>
        </authorList>
    </citation>
    <scope>NUCLEOTIDE SEQUENCE [LARGE SCALE GENOMIC DNA]</scope>
    <source>
        <strain evidence="2">ATCC 51908 / MS32</strain>
    </source>
</reference>
<dbReference type="KEGG" id="swd:Swoo_1460"/>
<evidence type="ECO:0000313" key="2">
    <source>
        <dbReference type="Proteomes" id="UP000002168"/>
    </source>
</evidence>
<gene>
    <name evidence="1" type="ordered locus">Swoo_1460</name>
</gene>
<dbReference type="RefSeq" id="WP_012324094.1">
    <property type="nucleotide sequence ID" value="NC_010506.1"/>
</dbReference>
<organism evidence="1 2">
    <name type="scientific">Shewanella woodyi (strain ATCC 51908 / MS32)</name>
    <dbReference type="NCBI Taxonomy" id="392500"/>
    <lineage>
        <taxon>Bacteria</taxon>
        <taxon>Pseudomonadati</taxon>
        <taxon>Pseudomonadota</taxon>
        <taxon>Gammaproteobacteria</taxon>
        <taxon>Alteromonadales</taxon>
        <taxon>Shewanellaceae</taxon>
        <taxon>Shewanella</taxon>
    </lineage>
</organism>
<sequence>MISGFLIVTEKHMPMYYLASEQSNKSLEVSNKVYSGCGRSWDYWLPDSAPANVKKLTTKAEETYSQNLMYSLFSSIEEAKTVLDWVNDSEDEFSFSLLKVYSDKKPDSTAMKHAEFIGVDIDCNGHYPIKEELFASKIASSMQFEFEAFFELLNKNGLFDSYLDAKKFMDCYLRIQMDKNIEKLSEDEISYSFIHEVK</sequence>
<evidence type="ECO:0000313" key="1">
    <source>
        <dbReference type="EMBL" id="ACA85748.1"/>
    </source>
</evidence>
<dbReference type="HOGENOM" id="CLU_1377320_0_0_6"/>
<proteinExistence type="predicted"/>
<accession>B1KJS5</accession>
<dbReference type="EMBL" id="CP000961">
    <property type="protein sequence ID" value="ACA85748.1"/>
    <property type="molecule type" value="Genomic_DNA"/>
</dbReference>
<dbReference type="STRING" id="392500.Swoo_1460"/>
<dbReference type="AlphaFoldDB" id="B1KJS5"/>